<dbReference type="KEGG" id="msar:MSAR_27880"/>
<keyword evidence="1" id="KW-0472">Membrane</keyword>
<keyword evidence="4" id="KW-1185">Reference proteome</keyword>
<feature type="domain" description="Acyltransferase 3" evidence="2">
    <location>
        <begin position="92"/>
        <end position="426"/>
    </location>
</feature>
<dbReference type="GO" id="GO:0016747">
    <property type="term" value="F:acyltransferase activity, transferring groups other than amino-acyl groups"/>
    <property type="evidence" value="ECO:0007669"/>
    <property type="project" value="InterPro"/>
</dbReference>
<feature type="transmembrane region" description="Helical" evidence="1">
    <location>
        <begin position="242"/>
        <end position="262"/>
    </location>
</feature>
<keyword evidence="1" id="KW-0812">Transmembrane</keyword>
<keyword evidence="3" id="KW-0012">Acyltransferase</keyword>
<feature type="transmembrane region" description="Helical" evidence="1">
    <location>
        <begin position="97"/>
        <end position="117"/>
    </location>
</feature>
<feature type="transmembrane region" description="Helical" evidence="1">
    <location>
        <begin position="486"/>
        <end position="504"/>
    </location>
</feature>
<feature type="transmembrane region" description="Helical" evidence="1">
    <location>
        <begin position="177"/>
        <end position="198"/>
    </location>
</feature>
<keyword evidence="1" id="KW-1133">Transmembrane helix</keyword>
<evidence type="ECO:0000259" key="2">
    <source>
        <dbReference type="Pfam" id="PF01757"/>
    </source>
</evidence>
<keyword evidence="3" id="KW-0808">Transferase</keyword>
<feature type="transmembrane region" description="Helical" evidence="1">
    <location>
        <begin position="210"/>
        <end position="230"/>
    </location>
</feature>
<organism evidence="3 4">
    <name type="scientific">Mycolicibacterium sarraceniae</name>
    <dbReference type="NCBI Taxonomy" id="1534348"/>
    <lineage>
        <taxon>Bacteria</taxon>
        <taxon>Bacillati</taxon>
        <taxon>Actinomycetota</taxon>
        <taxon>Actinomycetes</taxon>
        <taxon>Mycobacteriales</taxon>
        <taxon>Mycobacteriaceae</taxon>
        <taxon>Mycolicibacterium</taxon>
    </lineage>
</organism>
<name>A0A7I7SRM8_9MYCO</name>
<gene>
    <name evidence="3" type="ORF">MSAR_27880</name>
</gene>
<evidence type="ECO:0000256" key="1">
    <source>
        <dbReference type="SAM" id="Phobius"/>
    </source>
</evidence>
<feature type="transmembrane region" description="Helical" evidence="1">
    <location>
        <begin position="338"/>
        <end position="358"/>
    </location>
</feature>
<feature type="transmembrane region" description="Helical" evidence="1">
    <location>
        <begin position="268"/>
        <end position="288"/>
    </location>
</feature>
<dbReference type="AlphaFoldDB" id="A0A7I7SRM8"/>
<evidence type="ECO:0000313" key="3">
    <source>
        <dbReference type="EMBL" id="BBY59652.1"/>
    </source>
</evidence>
<reference evidence="3 4" key="1">
    <citation type="journal article" date="2019" name="Emerg. Microbes Infect.">
        <title>Comprehensive subspecies identification of 175 nontuberculous mycobacteria species based on 7547 genomic profiles.</title>
        <authorList>
            <person name="Matsumoto Y."/>
            <person name="Kinjo T."/>
            <person name="Motooka D."/>
            <person name="Nabeya D."/>
            <person name="Jung N."/>
            <person name="Uechi K."/>
            <person name="Horii T."/>
            <person name="Iida T."/>
            <person name="Fujita J."/>
            <person name="Nakamura S."/>
        </authorList>
    </citation>
    <scope>NUCLEOTIDE SEQUENCE [LARGE SCALE GENOMIC DNA]</scope>
    <source>
        <strain evidence="3 4">JCM 30395</strain>
    </source>
</reference>
<evidence type="ECO:0000313" key="4">
    <source>
        <dbReference type="Proteomes" id="UP000466445"/>
    </source>
</evidence>
<accession>A0A7I7SRM8</accession>
<feature type="transmembrane region" description="Helical" evidence="1">
    <location>
        <begin position="379"/>
        <end position="397"/>
    </location>
</feature>
<dbReference type="EMBL" id="AP022595">
    <property type="protein sequence ID" value="BBY59652.1"/>
    <property type="molecule type" value="Genomic_DNA"/>
</dbReference>
<dbReference type="InterPro" id="IPR002656">
    <property type="entry name" value="Acyl_transf_3_dom"/>
</dbReference>
<proteinExistence type="predicted"/>
<feature type="transmembrane region" description="Helical" evidence="1">
    <location>
        <begin position="295"/>
        <end position="318"/>
    </location>
</feature>
<sequence length="513" mass="55156">MPAAEEAATTRFGGIDVVVANAGIEQFATVLRMRVAHYGVGVGVAHMALVDTPMLRATTRRRAPMGGRCAVVGTSAQWRTMTDTVATTTARNHSMDLYRVVALLFVVVGHWMAASLTYSDGGFWRDNPLVDLPWTQWLTWIFQVVPVFFVVAGYASAVSWAHRSGAESRQEWLRRRLVRPIGPTAVYVVFALVVVAVLRGVRVAGSELDFGAWAVAMHLWFLGIYVLVVALTPIAVAAHRRWGLWVPVVMTVAIAAIDVATIGAHLQYIGWLNYLLVWGLLYQLGIAWHGGKLRGWVPIALAICSAIVLMLLVTVGPYPVCMIGVPGAVVDNTGPPNLALLALGCTEAGIALAAVPVVNRLLKSARAQRILAVANDNVMALYLWHMVPVVIVALAGYPTGLLPQPTLGTAAWWWFRLGWVAILTVVAGAELALLWWGRRLFSASLPTVAVSIPAWFGEAFLLAGTVGIAVTMTVFATLGFAPDGRFPVAASIGFAVGVTLVALAPTGRRRHRA</sequence>
<dbReference type="Pfam" id="PF01757">
    <property type="entry name" value="Acyl_transf_3"/>
    <property type="match status" value="1"/>
</dbReference>
<protein>
    <submittedName>
        <fullName evidence="3">Acyltransferase</fullName>
    </submittedName>
</protein>
<feature type="transmembrane region" description="Helical" evidence="1">
    <location>
        <begin position="417"/>
        <end position="438"/>
    </location>
</feature>
<dbReference type="Proteomes" id="UP000466445">
    <property type="component" value="Chromosome"/>
</dbReference>
<feature type="transmembrane region" description="Helical" evidence="1">
    <location>
        <begin position="137"/>
        <end position="157"/>
    </location>
</feature>
<feature type="transmembrane region" description="Helical" evidence="1">
    <location>
        <begin position="459"/>
        <end position="480"/>
    </location>
</feature>